<dbReference type="Pfam" id="PF00144">
    <property type="entry name" value="Beta-lactamase"/>
    <property type="match status" value="1"/>
</dbReference>
<feature type="domain" description="Beta-lactamase-related" evidence="1">
    <location>
        <begin position="363"/>
        <end position="715"/>
    </location>
</feature>
<dbReference type="HOGENOM" id="CLU_342941_0_0_1"/>
<dbReference type="AlphaFoldDB" id="A0A084FYM5"/>
<dbReference type="SUPFAM" id="SSF51182">
    <property type="entry name" value="RmlC-like cupins"/>
    <property type="match status" value="1"/>
</dbReference>
<feature type="domain" description="Phosphomannose isomerase type I catalytic" evidence="3">
    <location>
        <begin position="98"/>
        <end position="128"/>
    </location>
</feature>
<evidence type="ECO:0000259" key="1">
    <source>
        <dbReference type="Pfam" id="PF00144"/>
    </source>
</evidence>
<dbReference type="PRINTS" id="PR00714">
    <property type="entry name" value="MAN6PISMRASE"/>
</dbReference>
<reference evidence="4 5" key="1">
    <citation type="journal article" date="2014" name="Genome Announc.">
        <title>Draft genome sequence of the pathogenic fungus Scedosporium apiospermum.</title>
        <authorList>
            <person name="Vandeputte P."/>
            <person name="Ghamrawi S."/>
            <person name="Rechenmann M."/>
            <person name="Iltis A."/>
            <person name="Giraud S."/>
            <person name="Fleury M."/>
            <person name="Thornton C."/>
            <person name="Delhaes L."/>
            <person name="Meyer W."/>
            <person name="Papon N."/>
            <person name="Bouchara J.P."/>
        </authorList>
    </citation>
    <scope>NUCLEOTIDE SEQUENCE [LARGE SCALE GENOMIC DNA]</scope>
    <source>
        <strain evidence="4 5">IHEM 14462</strain>
    </source>
</reference>
<dbReference type="VEuPathDB" id="FungiDB:SAPIO_CDS9242"/>
<dbReference type="RefSeq" id="XP_016639986.1">
    <property type="nucleotide sequence ID" value="XM_016790683.1"/>
</dbReference>
<sequence>MAPRIFQLAGSCNHYPWGKKGTDSLAARLCANTPDTGFEIDDGEVYSEMWFGDYPDFPAKWVESGVPLADILRTDPDGLLGKHVAQEFDGQLPFLPKCDPKRFTDPNHKPEIAIALSKFEVFAGWKPLSVISVLLNIPALRQFIPEGTTSWTNNTLREVVRGLLKADEKLVREVEENLKRHPRSELEHVHQQGYILDLLPRLQEQYGSTDPGSLVALLCMNYMVLEPGDALFIPVDGIHAYLSGDIIECMARSNNVLNSGFYPRADRDNIDLFVETLAFSSLSEKDITLRPKRCEDGAEGHTVIYEPPIREFSMLRADLGGNSEECIRGQEGPSVAIHEIHHPSTKGSTPLVERLQKLEPRLRKIVAITGLPGCSIGVIHKGVEVWKINLGYRDVEKKLLPESDTVFHLNSLTKSVTAAAFACLVQDGKITWETPIRSILPEFAEGSDEMDRDINAIDLLSMRSGHQSLGCLPWQGNNIVLLDKRDTIKFWNSTPRAGSFRSFFSYNNWGYGVITLVIEKLSGQPLHQFFQQRIFDPLGLKRTKMQDSIPFDNSALSYAMLEDRSPVRVPEPTIGAGIFTEGGSGVLSTIDDMLVLYRKYLEAIKDQPLSGKTTTPGNPFVRCTTLVAPHNFLPAKSSILREQSYGCGWIRCQLPGPLGMIGMNNDFGEMPHVLEGGPSHLCLYHMGMMVGSTSNIALIPETDTVVSLLANASPLGDGTDWMSQMIIEEIFDPPTRHNFEEYAEKVASKMLNHIPSLGRELEERRVSDTKPSFPLEAYTGLFIHDRTPFKIDIRLDKEKDGLTITFMGYEVETYELRHYHYDTFTW</sequence>
<evidence type="ECO:0000313" key="4">
    <source>
        <dbReference type="EMBL" id="KEZ40187.1"/>
    </source>
</evidence>
<feature type="domain" description="Peptidase S12 Pab87-related C-terminal" evidence="2">
    <location>
        <begin position="765"/>
        <end position="826"/>
    </location>
</feature>
<evidence type="ECO:0000313" key="5">
    <source>
        <dbReference type="Proteomes" id="UP000028545"/>
    </source>
</evidence>
<dbReference type="EMBL" id="JOWA01000132">
    <property type="protein sequence ID" value="KEZ40187.1"/>
    <property type="molecule type" value="Genomic_DNA"/>
</dbReference>
<dbReference type="Pfam" id="PF20511">
    <property type="entry name" value="PMI_typeI_cat"/>
    <property type="match status" value="2"/>
</dbReference>
<dbReference type="Pfam" id="PF11954">
    <property type="entry name" value="DUF3471"/>
    <property type="match status" value="1"/>
</dbReference>
<dbReference type="InterPro" id="IPR011051">
    <property type="entry name" value="RmlC_Cupin_sf"/>
</dbReference>
<dbReference type="Gene3D" id="3.40.710.10">
    <property type="entry name" value="DD-peptidase/beta-lactamase superfamily"/>
    <property type="match status" value="1"/>
</dbReference>
<dbReference type="SUPFAM" id="SSF56601">
    <property type="entry name" value="beta-lactamase/transpeptidase-like"/>
    <property type="match status" value="1"/>
</dbReference>
<dbReference type="InterPro" id="IPR001466">
    <property type="entry name" value="Beta-lactam-related"/>
</dbReference>
<dbReference type="InterPro" id="IPR014710">
    <property type="entry name" value="RmlC-like_jellyroll"/>
</dbReference>
<keyword evidence="5" id="KW-1185">Reference proteome</keyword>
<dbReference type="PANTHER" id="PTHR10309">
    <property type="entry name" value="MANNOSE-6-PHOSPHATE ISOMERASE"/>
    <property type="match status" value="1"/>
</dbReference>
<dbReference type="CDD" id="cd07011">
    <property type="entry name" value="cupin_PMI_type_I_N"/>
    <property type="match status" value="1"/>
</dbReference>
<dbReference type="PANTHER" id="PTHR10309:SF4">
    <property type="entry name" value="MANNOSE-6-PHOSPHATE ISOMERASE"/>
    <property type="match status" value="1"/>
</dbReference>
<accession>A0A084FYM5</accession>
<dbReference type="GO" id="GO:0009298">
    <property type="term" value="P:GDP-mannose biosynthetic process"/>
    <property type="evidence" value="ECO:0007669"/>
    <property type="project" value="UniProtKB-UniPathway"/>
</dbReference>
<feature type="domain" description="Phosphomannose isomerase type I catalytic" evidence="3">
    <location>
        <begin position="5"/>
        <end position="97"/>
    </location>
</feature>
<dbReference type="GO" id="GO:0004476">
    <property type="term" value="F:mannose-6-phosphate isomerase activity"/>
    <property type="evidence" value="ECO:0007669"/>
    <property type="project" value="InterPro"/>
</dbReference>
<proteinExistence type="predicted"/>
<dbReference type="InterPro" id="IPR016305">
    <property type="entry name" value="Mannose-6-P_Isomerase"/>
</dbReference>
<dbReference type="GeneID" id="27728314"/>
<dbReference type="Proteomes" id="UP000028545">
    <property type="component" value="Unassembled WGS sequence"/>
</dbReference>
<dbReference type="UniPathway" id="UPA00126">
    <property type="reaction ID" value="UER00423"/>
</dbReference>
<organism evidence="4 5">
    <name type="scientific">Pseudallescheria apiosperma</name>
    <name type="common">Scedosporium apiospermum</name>
    <dbReference type="NCBI Taxonomy" id="563466"/>
    <lineage>
        <taxon>Eukaryota</taxon>
        <taxon>Fungi</taxon>
        <taxon>Dikarya</taxon>
        <taxon>Ascomycota</taxon>
        <taxon>Pezizomycotina</taxon>
        <taxon>Sordariomycetes</taxon>
        <taxon>Hypocreomycetidae</taxon>
        <taxon>Microascales</taxon>
        <taxon>Microascaceae</taxon>
        <taxon>Scedosporium</taxon>
    </lineage>
</organism>
<comment type="caution">
    <text evidence="4">The sequence shown here is derived from an EMBL/GenBank/DDBJ whole genome shotgun (WGS) entry which is preliminary data.</text>
</comment>
<dbReference type="GO" id="GO:0005829">
    <property type="term" value="C:cytosol"/>
    <property type="evidence" value="ECO:0007669"/>
    <property type="project" value="TreeGrafter"/>
</dbReference>
<dbReference type="InterPro" id="IPR012338">
    <property type="entry name" value="Beta-lactam/transpept-like"/>
</dbReference>
<dbReference type="InterPro" id="IPR046457">
    <property type="entry name" value="PMI_typeI_cat"/>
</dbReference>
<dbReference type="KEGG" id="sapo:SAPIO_CDS9242"/>
<protein>
    <submittedName>
        <fullName evidence="4">Uncharacterized protein</fullName>
    </submittedName>
</protein>
<evidence type="ECO:0000259" key="2">
    <source>
        <dbReference type="Pfam" id="PF11954"/>
    </source>
</evidence>
<dbReference type="GO" id="GO:0008270">
    <property type="term" value="F:zinc ion binding"/>
    <property type="evidence" value="ECO:0007669"/>
    <property type="project" value="InterPro"/>
</dbReference>
<evidence type="ECO:0000259" key="3">
    <source>
        <dbReference type="Pfam" id="PF20511"/>
    </source>
</evidence>
<dbReference type="InterPro" id="IPR021860">
    <property type="entry name" value="Peptidase_S12_Pab87-rel_C"/>
</dbReference>
<gene>
    <name evidence="4" type="ORF">SAPIO_CDS9242</name>
</gene>
<dbReference type="OrthoDB" id="6605218at2759"/>
<dbReference type="Gene3D" id="2.40.128.600">
    <property type="match status" value="1"/>
</dbReference>
<dbReference type="Gene3D" id="2.60.120.10">
    <property type="entry name" value="Jelly Rolls"/>
    <property type="match status" value="3"/>
</dbReference>
<name>A0A084FYM5_PSEDA</name>